<dbReference type="Proteomes" id="UP001156641">
    <property type="component" value="Unassembled WGS sequence"/>
</dbReference>
<keyword evidence="2" id="KW-0732">Signal</keyword>
<protein>
    <recommendedName>
        <fullName evidence="5">Type IV secretion system protein VirB5</fullName>
    </recommendedName>
</protein>
<feature type="compositionally biased region" description="Low complexity" evidence="1">
    <location>
        <begin position="198"/>
        <end position="210"/>
    </location>
</feature>
<sequence length="236" mass="24845">MRKYLFVFTILSGSLTLAPQAKAQVAVIDSANLAQNVQTAAQAIVAVEQLKAQLTQLEQTYQMFTNPTNILGMATGMENSAIENPMPLANSLAGLVGGQSAGSAAATTFYNENHIYSAPSGTPGSAQLNANGQSIANIEGIASTNLSAIEQRLQELPDLEADLNAATSITQVSAINGRIAAESQFVQAQQAQAANLQVLSSEQQASQQQQDQEEFQKDASNSENEMQQAAAENGNQ</sequence>
<feature type="chain" id="PRO_5046457577" description="Type IV secretion system protein VirB5" evidence="2">
    <location>
        <begin position="24"/>
        <end position="236"/>
    </location>
</feature>
<evidence type="ECO:0000256" key="1">
    <source>
        <dbReference type="SAM" id="MobiDB-lite"/>
    </source>
</evidence>
<dbReference type="Gene3D" id="1.20.58.430">
    <property type="entry name" value="Type IV secretion system, VirB5-domain"/>
    <property type="match status" value="1"/>
</dbReference>
<gene>
    <name evidence="3" type="ORF">GCM10010909_35220</name>
</gene>
<dbReference type="SUPFAM" id="SSF101082">
    <property type="entry name" value="Typo IV secretion system protein TraC"/>
    <property type="match status" value="1"/>
</dbReference>
<comment type="caution">
    <text evidence="3">The sequence shown here is derived from an EMBL/GenBank/DDBJ whole genome shotgun (WGS) entry which is preliminary data.</text>
</comment>
<keyword evidence="4" id="KW-1185">Reference proteome</keyword>
<name>A0ABQ6AFP4_9PROT</name>
<accession>A0ABQ6AFP4</accession>
<dbReference type="Pfam" id="PF07996">
    <property type="entry name" value="T4SS"/>
    <property type="match status" value="1"/>
</dbReference>
<proteinExistence type="predicted"/>
<dbReference type="RefSeq" id="WP_284259701.1">
    <property type="nucleotide sequence ID" value="NZ_BSOS01000097.1"/>
</dbReference>
<evidence type="ECO:0000313" key="4">
    <source>
        <dbReference type="Proteomes" id="UP001156641"/>
    </source>
</evidence>
<feature type="compositionally biased region" description="Polar residues" evidence="1">
    <location>
        <begin position="218"/>
        <end position="227"/>
    </location>
</feature>
<evidence type="ECO:0000256" key="2">
    <source>
        <dbReference type="SAM" id="SignalP"/>
    </source>
</evidence>
<dbReference type="InterPro" id="IPR014158">
    <property type="entry name" value="T4SS_VirB5"/>
</dbReference>
<feature type="region of interest" description="Disordered" evidence="1">
    <location>
        <begin position="198"/>
        <end position="236"/>
    </location>
</feature>
<reference evidence="4" key="1">
    <citation type="journal article" date="2019" name="Int. J. Syst. Evol. Microbiol.">
        <title>The Global Catalogue of Microorganisms (GCM) 10K type strain sequencing project: providing services to taxonomists for standard genome sequencing and annotation.</title>
        <authorList>
            <consortium name="The Broad Institute Genomics Platform"/>
            <consortium name="The Broad Institute Genome Sequencing Center for Infectious Disease"/>
            <person name="Wu L."/>
            <person name="Ma J."/>
        </authorList>
    </citation>
    <scope>NUCLEOTIDE SEQUENCE [LARGE SCALE GENOMIC DNA]</scope>
    <source>
        <strain evidence="4">NBRC 112502</strain>
    </source>
</reference>
<organism evidence="3 4">
    <name type="scientific">Acidocella aquatica</name>
    <dbReference type="NCBI Taxonomy" id="1922313"/>
    <lineage>
        <taxon>Bacteria</taxon>
        <taxon>Pseudomonadati</taxon>
        <taxon>Pseudomonadota</taxon>
        <taxon>Alphaproteobacteria</taxon>
        <taxon>Acetobacterales</taxon>
        <taxon>Acidocellaceae</taxon>
        <taxon>Acidocella</taxon>
    </lineage>
</organism>
<dbReference type="InterPro" id="IPR023220">
    <property type="entry name" value="T4SS_VirB5-domain"/>
</dbReference>
<feature type="signal peptide" evidence="2">
    <location>
        <begin position="1"/>
        <end position="23"/>
    </location>
</feature>
<evidence type="ECO:0000313" key="3">
    <source>
        <dbReference type="EMBL" id="GLR68840.1"/>
    </source>
</evidence>
<evidence type="ECO:0008006" key="5">
    <source>
        <dbReference type="Google" id="ProtNLM"/>
    </source>
</evidence>
<dbReference type="EMBL" id="BSOS01000097">
    <property type="protein sequence ID" value="GLR68840.1"/>
    <property type="molecule type" value="Genomic_DNA"/>
</dbReference>